<organism evidence="2 3">
    <name type="scientific">Peribacillus psychrosaccharolyticus</name>
    <name type="common">Bacillus psychrosaccharolyticus</name>
    <dbReference type="NCBI Taxonomy" id="1407"/>
    <lineage>
        <taxon>Bacteria</taxon>
        <taxon>Bacillati</taxon>
        <taxon>Bacillota</taxon>
        <taxon>Bacilli</taxon>
        <taxon>Bacillales</taxon>
        <taxon>Bacillaceae</taxon>
        <taxon>Peribacillus</taxon>
    </lineage>
</organism>
<evidence type="ECO:0000259" key="1">
    <source>
        <dbReference type="PROSITE" id="PS51186"/>
    </source>
</evidence>
<dbReference type="RefSeq" id="WP_040375783.1">
    <property type="nucleotide sequence ID" value="NZ_CP068053.1"/>
</dbReference>
<feature type="domain" description="N-acetyltransferase" evidence="1">
    <location>
        <begin position="17"/>
        <end position="160"/>
    </location>
</feature>
<name>A0A974S0V0_PERPY</name>
<dbReference type="Proteomes" id="UP000595254">
    <property type="component" value="Chromosome"/>
</dbReference>
<dbReference type="AlphaFoldDB" id="A0A974S0V0"/>
<accession>A0A974S0V0</accession>
<dbReference type="Gene3D" id="3.40.630.30">
    <property type="match status" value="1"/>
</dbReference>
<evidence type="ECO:0000313" key="3">
    <source>
        <dbReference type="Proteomes" id="UP000595254"/>
    </source>
</evidence>
<evidence type="ECO:0000313" key="2">
    <source>
        <dbReference type="EMBL" id="QQT00866.1"/>
    </source>
</evidence>
<dbReference type="GO" id="GO:0016747">
    <property type="term" value="F:acyltransferase activity, transferring groups other than amino-acyl groups"/>
    <property type="evidence" value="ECO:0007669"/>
    <property type="project" value="InterPro"/>
</dbReference>
<dbReference type="InterPro" id="IPR000182">
    <property type="entry name" value="GNAT_dom"/>
</dbReference>
<sequence>MIYEISKASIDNRETLANLLQFYIYDFSEFIDAHVEENGRFSEYPLKEYWTEKNHFAYLIRINGKYAGFVLVKSLEAETSTYFSIAEFFIMKKYRRMGVGKSVAKDIFHIHSGNWRIFQLKNNEPAQLFWRNVIKEYTGGQYTEQIEDGTRIIQEFMSHQ</sequence>
<protein>
    <submittedName>
        <fullName evidence="2">GNAT family N-acetyltransferase</fullName>
    </submittedName>
</protein>
<gene>
    <name evidence="2" type="ORF">I6J18_02795</name>
</gene>
<dbReference type="PROSITE" id="PS51186">
    <property type="entry name" value="GNAT"/>
    <property type="match status" value="1"/>
</dbReference>
<dbReference type="KEGG" id="ppsr:I6J18_02795"/>
<proteinExistence type="predicted"/>
<dbReference type="InterPro" id="IPR016181">
    <property type="entry name" value="Acyl_CoA_acyltransferase"/>
</dbReference>
<keyword evidence="3" id="KW-1185">Reference proteome</keyword>
<dbReference type="EMBL" id="CP068053">
    <property type="protein sequence ID" value="QQT00866.1"/>
    <property type="molecule type" value="Genomic_DNA"/>
</dbReference>
<dbReference type="Pfam" id="PF00583">
    <property type="entry name" value="Acetyltransf_1"/>
    <property type="match status" value="1"/>
</dbReference>
<dbReference type="CDD" id="cd04301">
    <property type="entry name" value="NAT_SF"/>
    <property type="match status" value="1"/>
</dbReference>
<dbReference type="SUPFAM" id="SSF55729">
    <property type="entry name" value="Acyl-CoA N-acyltransferases (Nat)"/>
    <property type="match status" value="1"/>
</dbReference>
<reference evidence="2 3" key="1">
    <citation type="submission" date="2021-01" db="EMBL/GenBank/DDBJ databases">
        <title>FDA dAtabase for Regulatory Grade micrObial Sequences (FDA-ARGOS): Supporting development and validation of Infectious Disease Dx tests.</title>
        <authorList>
            <person name="Nelson B."/>
            <person name="Plummer A."/>
            <person name="Tallon L."/>
            <person name="Sadzewicz L."/>
            <person name="Zhao X."/>
            <person name="Boylan J."/>
            <person name="Ott S."/>
            <person name="Bowen H."/>
            <person name="Vavikolanu K."/>
            <person name="Mehta A."/>
            <person name="Aluvathingal J."/>
            <person name="Nadendla S."/>
            <person name="Myers T."/>
            <person name="Yan Y."/>
            <person name="Sichtig H."/>
        </authorList>
    </citation>
    <scope>NUCLEOTIDE SEQUENCE [LARGE SCALE GENOMIC DNA]</scope>
    <source>
        <strain evidence="2 3">FDAARGOS_1161</strain>
    </source>
</reference>